<protein>
    <recommendedName>
        <fullName evidence="2">ATPase domain-containing protein</fullName>
    </recommendedName>
</protein>
<evidence type="ECO:0000313" key="4">
    <source>
        <dbReference type="Proteomes" id="UP000266861"/>
    </source>
</evidence>
<evidence type="ECO:0000256" key="1">
    <source>
        <dbReference type="SAM" id="Phobius"/>
    </source>
</evidence>
<dbReference type="EMBL" id="PQFF01000032">
    <property type="protein sequence ID" value="RHZ87448.1"/>
    <property type="molecule type" value="Genomic_DNA"/>
</dbReference>
<dbReference type="Proteomes" id="UP000266861">
    <property type="component" value="Unassembled WGS sequence"/>
</dbReference>
<dbReference type="AlphaFoldDB" id="A0A397JKX6"/>
<organism evidence="3 4">
    <name type="scientific">Diversispora epigaea</name>
    <dbReference type="NCBI Taxonomy" id="1348612"/>
    <lineage>
        <taxon>Eukaryota</taxon>
        <taxon>Fungi</taxon>
        <taxon>Fungi incertae sedis</taxon>
        <taxon>Mucoromycota</taxon>
        <taxon>Glomeromycotina</taxon>
        <taxon>Glomeromycetes</taxon>
        <taxon>Diversisporales</taxon>
        <taxon>Diversisporaceae</taxon>
        <taxon>Diversispora</taxon>
    </lineage>
</organism>
<dbReference type="InterPro" id="IPR011579">
    <property type="entry name" value="ATPase_dom"/>
</dbReference>
<keyword evidence="1" id="KW-1133">Transmembrane helix</keyword>
<name>A0A397JKX6_9GLOM</name>
<comment type="caution">
    <text evidence="3">The sequence shown here is derived from an EMBL/GenBank/DDBJ whole genome shotgun (WGS) entry which is preliminary data.</text>
</comment>
<proteinExistence type="predicted"/>
<evidence type="ECO:0000259" key="2">
    <source>
        <dbReference type="Pfam" id="PF01637"/>
    </source>
</evidence>
<gene>
    <name evidence="3" type="ORF">Glove_34g20</name>
</gene>
<dbReference type="SUPFAM" id="SSF52540">
    <property type="entry name" value="P-loop containing nucleoside triphosphate hydrolases"/>
    <property type="match status" value="1"/>
</dbReference>
<feature type="transmembrane region" description="Helical" evidence="1">
    <location>
        <begin position="12"/>
        <end position="31"/>
    </location>
</feature>
<dbReference type="Pfam" id="PF01637">
    <property type="entry name" value="ATPase_2"/>
    <property type="match status" value="1"/>
</dbReference>
<dbReference type="InterPro" id="IPR027417">
    <property type="entry name" value="P-loop_NTPase"/>
</dbReference>
<dbReference type="OrthoDB" id="511599at2759"/>
<dbReference type="GO" id="GO:0005524">
    <property type="term" value="F:ATP binding"/>
    <property type="evidence" value="ECO:0007669"/>
    <property type="project" value="InterPro"/>
</dbReference>
<keyword evidence="4" id="KW-1185">Reference proteome</keyword>
<dbReference type="PANTHER" id="PTHR36168">
    <property type="entry name" value="CHROMOSOME 1, WHOLE GENOME SHOTGUN SEQUENCE"/>
    <property type="match status" value="1"/>
</dbReference>
<dbReference type="PANTHER" id="PTHR36168:SF1">
    <property type="entry name" value="ORC1-LIKE AAA ATPASE DOMAIN-CONTAINING PROTEIN"/>
    <property type="match status" value="1"/>
</dbReference>
<dbReference type="Gene3D" id="3.40.50.300">
    <property type="entry name" value="P-loop containing nucleotide triphosphate hydrolases"/>
    <property type="match status" value="1"/>
</dbReference>
<keyword evidence="1" id="KW-0812">Transmembrane</keyword>
<dbReference type="STRING" id="1348612.A0A397JKX6"/>
<accession>A0A397JKX6</accession>
<sequence length="419" mass="48041">MYCTTYKFESLRIVVIVLGFLGILLALLGFFCTGDLFYACYRDKYNNKLLIKTLEKGTQPKTTISDDKFFPRRTVVKQLKKLFRPDKDHSFYHVVCGEHGTGKTTLVKIASRKVGSGVIYVDVPSRVEDFGVAFGKALNFAFEERISFSKQLIRKLSNTINGSDGPMWWRALKAFKRIAEVYKAKHGKPAVIVYDNVSRLIHENPKILDNLQDDAKDNADDQIYIAVFVSNEGVVLRRMESRSTWSRAKPPMKIGDLSKEESMKYLTEKRKISETTEELYELVGGRILELKEVADDFLEGKTLEDIKKEKLKETRKKFKSAKLLENQKHYKAGKCAINALLKSKEIDVDVFRKLFTNEEEYDEVLEANVFAYYPSRDTVGFQSKLIECYIQANSDIFVDLINLTPTNEFNSNYASTSKS</sequence>
<reference evidence="3 4" key="1">
    <citation type="submission" date="2018-08" db="EMBL/GenBank/DDBJ databases">
        <title>Genome and evolution of the arbuscular mycorrhizal fungus Diversispora epigaea (formerly Glomus versiforme) and its bacterial endosymbionts.</title>
        <authorList>
            <person name="Sun X."/>
            <person name="Fei Z."/>
            <person name="Harrison M."/>
        </authorList>
    </citation>
    <scope>NUCLEOTIDE SEQUENCE [LARGE SCALE GENOMIC DNA]</scope>
    <source>
        <strain evidence="3 4">IT104</strain>
    </source>
</reference>
<feature type="domain" description="ATPase" evidence="2">
    <location>
        <begin position="69"/>
        <end position="292"/>
    </location>
</feature>
<evidence type="ECO:0000313" key="3">
    <source>
        <dbReference type="EMBL" id="RHZ87448.1"/>
    </source>
</evidence>
<keyword evidence="1" id="KW-0472">Membrane</keyword>